<accession>E1JZV8</accession>
<evidence type="ECO:0000259" key="10">
    <source>
        <dbReference type="PROSITE" id="PS50109"/>
    </source>
</evidence>
<dbReference type="PROSITE" id="PS50885">
    <property type="entry name" value="HAMP"/>
    <property type="match status" value="1"/>
</dbReference>
<keyword evidence="13" id="KW-1185">Reference proteome</keyword>
<evidence type="ECO:0000256" key="6">
    <source>
        <dbReference type="ARBA" id="ARBA00022777"/>
    </source>
</evidence>
<dbReference type="InterPro" id="IPR036890">
    <property type="entry name" value="HATPase_C_sf"/>
</dbReference>
<feature type="transmembrane region" description="Helical" evidence="9">
    <location>
        <begin position="262"/>
        <end position="283"/>
    </location>
</feature>
<dbReference type="InterPro" id="IPR003661">
    <property type="entry name" value="HisK_dim/P_dom"/>
</dbReference>
<feature type="coiled-coil region" evidence="8">
    <location>
        <begin position="335"/>
        <end position="362"/>
    </location>
</feature>
<dbReference type="SUPFAM" id="SSF47384">
    <property type="entry name" value="Homodimeric domain of signal transducing histidine kinase"/>
    <property type="match status" value="1"/>
</dbReference>
<dbReference type="Gene3D" id="1.10.287.130">
    <property type="match status" value="1"/>
</dbReference>
<evidence type="ECO:0000313" key="12">
    <source>
        <dbReference type="EMBL" id="EFL50138.1"/>
    </source>
</evidence>
<name>E1JZV8_SOLFR</name>
<dbReference type="PANTHER" id="PTHR43711:SF30">
    <property type="entry name" value="HISTIDINE KINASE"/>
    <property type="match status" value="1"/>
</dbReference>
<dbReference type="GO" id="GO:0016020">
    <property type="term" value="C:membrane"/>
    <property type="evidence" value="ECO:0007669"/>
    <property type="project" value="UniProtKB-SubCell"/>
</dbReference>
<dbReference type="InterPro" id="IPR004358">
    <property type="entry name" value="Sig_transdc_His_kin-like_C"/>
</dbReference>
<feature type="domain" description="HAMP" evidence="11">
    <location>
        <begin position="284"/>
        <end position="336"/>
    </location>
</feature>
<evidence type="ECO:0000256" key="9">
    <source>
        <dbReference type="SAM" id="Phobius"/>
    </source>
</evidence>
<keyword evidence="8" id="KW-0175">Coiled coil</keyword>
<dbReference type="SUPFAM" id="SSF55874">
    <property type="entry name" value="ATPase domain of HSP90 chaperone/DNA topoisomerase II/histidine kinase"/>
    <property type="match status" value="1"/>
</dbReference>
<proteinExistence type="predicted"/>
<feature type="domain" description="Histidine kinase" evidence="10">
    <location>
        <begin position="372"/>
        <end position="604"/>
    </location>
</feature>
<dbReference type="Pfam" id="PF00512">
    <property type="entry name" value="HisKA"/>
    <property type="match status" value="1"/>
</dbReference>
<dbReference type="Proteomes" id="UP000006250">
    <property type="component" value="Unassembled WGS sequence"/>
</dbReference>
<dbReference type="InterPro" id="IPR005467">
    <property type="entry name" value="His_kinase_dom"/>
</dbReference>
<evidence type="ECO:0000256" key="7">
    <source>
        <dbReference type="ARBA" id="ARBA00023012"/>
    </source>
</evidence>
<keyword evidence="5" id="KW-0808">Transferase</keyword>
<dbReference type="GO" id="GO:0000155">
    <property type="term" value="F:phosphorelay sensor kinase activity"/>
    <property type="evidence" value="ECO:0007669"/>
    <property type="project" value="InterPro"/>
</dbReference>
<evidence type="ECO:0000256" key="2">
    <source>
        <dbReference type="ARBA" id="ARBA00004370"/>
    </source>
</evidence>
<dbReference type="SMART" id="SM00388">
    <property type="entry name" value="HisKA"/>
    <property type="match status" value="1"/>
</dbReference>
<organism evidence="12 13">
    <name type="scientific">Solidesulfovibrio fructosivorans JJ]</name>
    <dbReference type="NCBI Taxonomy" id="596151"/>
    <lineage>
        <taxon>Bacteria</taxon>
        <taxon>Pseudomonadati</taxon>
        <taxon>Thermodesulfobacteriota</taxon>
        <taxon>Desulfovibrionia</taxon>
        <taxon>Desulfovibrionales</taxon>
        <taxon>Desulfovibrionaceae</taxon>
        <taxon>Solidesulfovibrio</taxon>
    </lineage>
</organism>
<dbReference type="PROSITE" id="PS50109">
    <property type="entry name" value="HIS_KIN"/>
    <property type="match status" value="1"/>
</dbReference>
<comment type="subcellular location">
    <subcellularLocation>
        <location evidence="2">Membrane</location>
    </subcellularLocation>
</comment>
<keyword evidence="9" id="KW-0472">Membrane</keyword>
<dbReference type="InterPro" id="IPR050736">
    <property type="entry name" value="Sensor_HK_Regulatory"/>
</dbReference>
<evidence type="ECO:0000256" key="4">
    <source>
        <dbReference type="ARBA" id="ARBA00022553"/>
    </source>
</evidence>
<sequence>MTTPGAKFAAISVKRKLLALFGCILAGFLLVFAIDHLETRLIERTLELERLAVSTKIAVLGMRRQEKNYFLRHDQESLTAVRRNQQTAIRDVETIRELDPSHAAPCDAALLLLREYLTSFEAMTDRPAPGGIDAPAARFLERSRDLEHLERVDPALASGLVRLRLLEKRWLVSGAGEPLQGLEAEADGLIAQARSDGPAGDAAAAALSRYRDALAVYAGRLEQVGSTTTAFVAAARALEPMTEALEKRYETRRRDIARQSTLIGWGIQGAVLVLVALAGWAVFRSVAMPLAAIGGHARRVARGEASDLNPADFSGEFHALAKDIGRMETHLLATILDLARKEREAANEARRAREACRRAEDLGRVKANFLSLVSHELKTPLTSMVGFAQVMRKRLERGPLPQAVAGRPELDAEMVRFRDNLDIMLGEGRRLAQMIDNVLELSSLEAGETPLAMGMVSAAEIVDRAVSPFTEVMTEKGLRYACAIPSDLPPLRCDRERLVYVLRHLFSNAVKFTESGHIACRVTREGKMAVISVEDSGPGIPPEKREAVFEKFLQLGDNLTGKMPGLGIGLAAARAVVEYHGGSIRITGEPGKGSTVSVTVPLAEAA</sequence>
<dbReference type="eggNOG" id="COG2205">
    <property type="taxonomic scope" value="Bacteria"/>
</dbReference>
<evidence type="ECO:0000259" key="11">
    <source>
        <dbReference type="PROSITE" id="PS50885"/>
    </source>
</evidence>
<dbReference type="InterPro" id="IPR032255">
    <property type="entry name" value="HBM"/>
</dbReference>
<dbReference type="InterPro" id="IPR003594">
    <property type="entry name" value="HATPase_dom"/>
</dbReference>
<keyword evidence="9" id="KW-0812">Transmembrane</keyword>
<evidence type="ECO:0000256" key="3">
    <source>
        <dbReference type="ARBA" id="ARBA00012438"/>
    </source>
</evidence>
<dbReference type="RefSeq" id="WP_005995483.1">
    <property type="nucleotide sequence ID" value="NZ_AECZ01000025.1"/>
</dbReference>
<keyword evidence="6 12" id="KW-0418">Kinase</keyword>
<dbReference type="Gene3D" id="3.30.565.10">
    <property type="entry name" value="Histidine kinase-like ATPase, C-terminal domain"/>
    <property type="match status" value="1"/>
</dbReference>
<comment type="caution">
    <text evidence="12">The sequence shown here is derived from an EMBL/GenBank/DDBJ whole genome shotgun (WGS) entry which is preliminary data.</text>
</comment>
<keyword evidence="9" id="KW-1133">Transmembrane helix</keyword>
<keyword evidence="4" id="KW-0597">Phosphoprotein</keyword>
<evidence type="ECO:0000313" key="13">
    <source>
        <dbReference type="Proteomes" id="UP000006250"/>
    </source>
</evidence>
<reference evidence="12 13" key="1">
    <citation type="submission" date="2010-08" db="EMBL/GenBank/DDBJ databases">
        <title>The draft genome of Desulfovibrio fructosovorans JJ.</title>
        <authorList>
            <consortium name="US DOE Joint Genome Institute (JGI-PGF)"/>
            <person name="Lucas S."/>
            <person name="Copeland A."/>
            <person name="Lapidus A."/>
            <person name="Cheng J.-F."/>
            <person name="Bruce D."/>
            <person name="Goodwin L."/>
            <person name="Pitluck S."/>
            <person name="Land M.L."/>
            <person name="Hauser L."/>
            <person name="Chang Y.-J."/>
            <person name="Jeffries C."/>
            <person name="Wall J.D."/>
            <person name="Stahl D.A."/>
            <person name="Arkin A.P."/>
            <person name="Dehal P."/>
            <person name="Stolyar S.M."/>
            <person name="Hazen T.C."/>
            <person name="Woyke T.J."/>
        </authorList>
    </citation>
    <scope>NUCLEOTIDE SEQUENCE [LARGE SCALE GENOMIC DNA]</scope>
    <source>
        <strain evidence="12 13">JJ</strain>
    </source>
</reference>
<dbReference type="CDD" id="cd00082">
    <property type="entry name" value="HisKA"/>
    <property type="match status" value="1"/>
</dbReference>
<evidence type="ECO:0000256" key="8">
    <source>
        <dbReference type="SAM" id="Coils"/>
    </source>
</evidence>
<dbReference type="EC" id="2.7.13.3" evidence="3"/>
<dbReference type="SMART" id="SM01358">
    <property type="entry name" value="HBM"/>
    <property type="match status" value="1"/>
</dbReference>
<dbReference type="PRINTS" id="PR00344">
    <property type="entry name" value="BCTRLSENSOR"/>
</dbReference>
<dbReference type="Pfam" id="PF02518">
    <property type="entry name" value="HATPase_c"/>
    <property type="match status" value="1"/>
</dbReference>
<gene>
    <name evidence="12" type="ORF">DesfrDRAFT_3158</name>
</gene>
<evidence type="ECO:0000256" key="5">
    <source>
        <dbReference type="ARBA" id="ARBA00022679"/>
    </source>
</evidence>
<dbReference type="AlphaFoldDB" id="E1JZV8"/>
<evidence type="ECO:0000256" key="1">
    <source>
        <dbReference type="ARBA" id="ARBA00000085"/>
    </source>
</evidence>
<keyword evidence="7" id="KW-0902">Two-component regulatory system</keyword>
<dbReference type="PANTHER" id="PTHR43711">
    <property type="entry name" value="TWO-COMPONENT HISTIDINE KINASE"/>
    <property type="match status" value="1"/>
</dbReference>
<dbReference type="OrthoDB" id="9762798at2"/>
<protein>
    <recommendedName>
        <fullName evidence="3">histidine kinase</fullName>
        <ecNumber evidence="3">2.7.13.3</ecNumber>
    </recommendedName>
</protein>
<dbReference type="InterPro" id="IPR036097">
    <property type="entry name" value="HisK_dim/P_sf"/>
</dbReference>
<dbReference type="Gene3D" id="6.10.340.10">
    <property type="match status" value="1"/>
</dbReference>
<dbReference type="STRING" id="596151.DesfrDRAFT_3158"/>
<dbReference type="EMBL" id="AECZ01000025">
    <property type="protein sequence ID" value="EFL50138.1"/>
    <property type="molecule type" value="Genomic_DNA"/>
</dbReference>
<dbReference type="SMART" id="SM00387">
    <property type="entry name" value="HATPase_c"/>
    <property type="match status" value="1"/>
</dbReference>
<dbReference type="InterPro" id="IPR003660">
    <property type="entry name" value="HAMP_dom"/>
</dbReference>
<comment type="catalytic activity">
    <reaction evidence="1">
        <text>ATP + protein L-histidine = ADP + protein N-phospho-L-histidine.</text>
        <dbReference type="EC" id="2.7.13.3"/>
    </reaction>
</comment>